<feature type="region of interest" description="Disordered" evidence="1">
    <location>
        <begin position="21"/>
        <end position="46"/>
    </location>
</feature>
<reference evidence="2 3" key="1">
    <citation type="submission" date="2021-03" db="EMBL/GenBank/DDBJ databases">
        <title>Antimicrobial resistance genes in bacteria isolated from Japanese honey, and their potential for conferring macrolide and lincosamide resistance in the American foulbrood pathogen Paenibacillus larvae.</title>
        <authorList>
            <person name="Okamoto M."/>
            <person name="Kumagai M."/>
            <person name="Kanamori H."/>
            <person name="Takamatsu D."/>
        </authorList>
    </citation>
    <scope>NUCLEOTIDE SEQUENCE [LARGE SCALE GENOMIC DNA]</scope>
    <source>
        <strain evidence="2 3">J1TS3</strain>
    </source>
</reference>
<organism evidence="2 3">
    <name type="scientific">Siminovitchia fordii</name>
    <dbReference type="NCBI Taxonomy" id="254759"/>
    <lineage>
        <taxon>Bacteria</taxon>
        <taxon>Bacillati</taxon>
        <taxon>Bacillota</taxon>
        <taxon>Bacilli</taxon>
        <taxon>Bacillales</taxon>
        <taxon>Bacillaceae</taxon>
        <taxon>Siminovitchia</taxon>
    </lineage>
</organism>
<keyword evidence="3" id="KW-1185">Reference proteome</keyword>
<evidence type="ECO:0000256" key="1">
    <source>
        <dbReference type="SAM" id="MobiDB-lite"/>
    </source>
</evidence>
<evidence type="ECO:0000313" key="2">
    <source>
        <dbReference type="EMBL" id="GIN19447.1"/>
    </source>
</evidence>
<name>A0ABQ4K110_9BACI</name>
<dbReference type="RefSeq" id="WP_212962082.1">
    <property type="nucleotide sequence ID" value="NZ_BOQT01000002.1"/>
</dbReference>
<comment type="caution">
    <text evidence="2">The sequence shown here is derived from an EMBL/GenBank/DDBJ whole genome shotgun (WGS) entry which is preliminary data.</text>
</comment>
<proteinExistence type="predicted"/>
<dbReference type="EMBL" id="BOQT01000002">
    <property type="protein sequence ID" value="GIN19447.1"/>
    <property type="molecule type" value="Genomic_DNA"/>
</dbReference>
<protein>
    <submittedName>
        <fullName evidence="2">Uncharacterized protein</fullName>
    </submittedName>
</protein>
<accession>A0ABQ4K110</accession>
<gene>
    <name evidence="2" type="ORF">J1TS3_05810</name>
</gene>
<evidence type="ECO:0000313" key="3">
    <source>
        <dbReference type="Proteomes" id="UP000680279"/>
    </source>
</evidence>
<dbReference type="Proteomes" id="UP000680279">
    <property type="component" value="Unassembled WGS sequence"/>
</dbReference>
<sequence>MKIGQKVGQGFQVFMKREEAAVKRTSRLPGSGKKKMQHSRADRTPQ</sequence>